<keyword evidence="3" id="KW-1185">Reference proteome</keyword>
<evidence type="ECO:0000313" key="2">
    <source>
        <dbReference type="EMBL" id="KFD57170.1"/>
    </source>
</evidence>
<reference evidence="2 3" key="1">
    <citation type="journal article" date="2014" name="Nat. Genet.">
        <title>Genome and transcriptome of the porcine whipworm Trichuris suis.</title>
        <authorList>
            <person name="Jex A.R."/>
            <person name="Nejsum P."/>
            <person name="Schwarz E.M."/>
            <person name="Hu L."/>
            <person name="Young N.D."/>
            <person name="Hall R.S."/>
            <person name="Korhonen P.K."/>
            <person name="Liao S."/>
            <person name="Thamsborg S."/>
            <person name="Xia J."/>
            <person name="Xu P."/>
            <person name="Wang S."/>
            <person name="Scheerlinck J.P."/>
            <person name="Hofmann A."/>
            <person name="Sternberg P.W."/>
            <person name="Wang J."/>
            <person name="Gasser R.B."/>
        </authorList>
    </citation>
    <scope>NUCLEOTIDE SEQUENCE [LARGE SCALE GENOMIC DNA]</scope>
    <source>
        <strain evidence="2">DCEP-RM93M</strain>
    </source>
</reference>
<dbReference type="AlphaFoldDB" id="A0A085MIX4"/>
<dbReference type="Proteomes" id="UP000030764">
    <property type="component" value="Unassembled WGS sequence"/>
</dbReference>
<feature type="region of interest" description="Disordered" evidence="1">
    <location>
        <begin position="97"/>
        <end position="118"/>
    </location>
</feature>
<name>A0A085MIX4_9BILA</name>
<protein>
    <submittedName>
        <fullName evidence="2">Uncharacterized protein</fullName>
    </submittedName>
</protein>
<organism evidence="2 3">
    <name type="scientific">Trichuris suis</name>
    <name type="common">pig whipworm</name>
    <dbReference type="NCBI Taxonomy" id="68888"/>
    <lineage>
        <taxon>Eukaryota</taxon>
        <taxon>Metazoa</taxon>
        <taxon>Ecdysozoa</taxon>
        <taxon>Nematoda</taxon>
        <taxon>Enoplea</taxon>
        <taxon>Dorylaimia</taxon>
        <taxon>Trichinellida</taxon>
        <taxon>Trichuridae</taxon>
        <taxon>Trichuris</taxon>
    </lineage>
</organism>
<evidence type="ECO:0000313" key="3">
    <source>
        <dbReference type="Proteomes" id="UP000030764"/>
    </source>
</evidence>
<evidence type="ECO:0000256" key="1">
    <source>
        <dbReference type="SAM" id="MobiDB-lite"/>
    </source>
</evidence>
<feature type="region of interest" description="Disordered" evidence="1">
    <location>
        <begin position="1"/>
        <end position="33"/>
    </location>
</feature>
<dbReference type="EMBL" id="KL363190">
    <property type="protein sequence ID" value="KFD57170.1"/>
    <property type="molecule type" value="Genomic_DNA"/>
</dbReference>
<proteinExistence type="predicted"/>
<sequence length="118" mass="13468">MNTQDEKSLSRREDAMGSKRRQTENKTSYTDFQQGLLSPNESISCKYNAAQRQALIYYHNTSLKRAIFIVHRRRVGKCNAKGEQSRLLGTAKEKIEKTSKNAPGPSEFPRICFNKGAR</sequence>
<gene>
    <name evidence="2" type="ORF">M513_02055</name>
</gene>
<feature type="compositionally biased region" description="Basic and acidic residues" evidence="1">
    <location>
        <begin position="1"/>
        <end position="24"/>
    </location>
</feature>
<accession>A0A085MIX4</accession>